<dbReference type="OrthoDB" id="3480681at2"/>
<evidence type="ECO:0000313" key="11">
    <source>
        <dbReference type="Proteomes" id="UP000298860"/>
    </source>
</evidence>
<dbReference type="PANTHER" id="PTHR14218:SF15">
    <property type="entry name" value="TRIPEPTIDYL-PEPTIDASE 1"/>
    <property type="match status" value="1"/>
</dbReference>
<dbReference type="SMART" id="SM00944">
    <property type="entry name" value="Pro-kuma_activ"/>
    <property type="match status" value="1"/>
</dbReference>
<evidence type="ECO:0000256" key="7">
    <source>
        <dbReference type="ARBA" id="ARBA00023145"/>
    </source>
</evidence>
<keyword evidence="3" id="KW-0479">Metal-binding</keyword>
<dbReference type="GO" id="GO:0004252">
    <property type="term" value="F:serine-type endopeptidase activity"/>
    <property type="evidence" value="ECO:0007669"/>
    <property type="project" value="InterPro"/>
</dbReference>
<evidence type="ECO:0000313" key="10">
    <source>
        <dbReference type="EMBL" id="GDY33820.1"/>
    </source>
</evidence>
<sequence>MKLSLRASVTTVAAIPLLIAGGVAAGAQPQAPLVPLAASVAPGLDLATRTGPESTVRPMSVAVSLKLRNQSELDALLGRITDPASADYGHYLTPEEFRDRFAPTAQQADVVAGYLRAHGLTASTSANRQVVDATGTVAQIEAAFGTTLSRWHDRAANRDFTANDTAVSLPGDVAGLVAGVAGLNDHYPRHHSHVRPNAPRVGSGPAGGYTPTELRGAYTVDRLLKSGVDGSGQKIGLMEFAAFEQKNITAYDQFYRTGSPAPQVRPVDGGSTTLGDAQVEVELDIEVAHAIAPKATTVVYEAPNSDAGEIDMWNAMVADNVPVVSSSWGLCELDRTQANIRAVDQVAKQAAAQGMTVLSAAGDSGAYDCERDGTNNAKKLAVDFPASDPYVTSVGGTTLTLGPNSSYGTETVWNEGGGWAGGGGYSSAFARPAWQTGSGVHATNKRQTPDVSAAAAGGEYSVYSQGRWGTVGGTSAATPLWAAYLALYDQKAASAGRPRLGSANPALYRVGGSGDRGAAFHDVLTGNNRHYPATPGYDLASGWGSPNADALTAALLRG</sequence>
<dbReference type="InterPro" id="IPR000209">
    <property type="entry name" value="Peptidase_S8/S53_dom"/>
</dbReference>
<dbReference type="RefSeq" id="WP_137816734.1">
    <property type="nucleotide sequence ID" value="NZ_BJFL01000060.1"/>
</dbReference>
<protein>
    <submittedName>
        <fullName evidence="10">Pseudomonapepsin</fullName>
    </submittedName>
</protein>
<keyword evidence="6" id="KW-0106">Calcium</keyword>
<dbReference type="Proteomes" id="UP000298860">
    <property type="component" value="Unassembled WGS sequence"/>
</dbReference>
<gene>
    <name evidence="10" type="ORF">GTS_54530</name>
</gene>
<evidence type="ECO:0000256" key="2">
    <source>
        <dbReference type="ARBA" id="ARBA00022670"/>
    </source>
</evidence>
<evidence type="ECO:0000256" key="4">
    <source>
        <dbReference type="ARBA" id="ARBA00022801"/>
    </source>
</evidence>
<evidence type="ECO:0000256" key="1">
    <source>
        <dbReference type="ARBA" id="ARBA00001913"/>
    </source>
</evidence>
<keyword evidence="2" id="KW-0645">Protease</keyword>
<dbReference type="PROSITE" id="PS51695">
    <property type="entry name" value="SEDOLISIN"/>
    <property type="match status" value="1"/>
</dbReference>
<dbReference type="InterPro" id="IPR015366">
    <property type="entry name" value="S53_propep"/>
</dbReference>
<dbReference type="GO" id="GO:0046872">
    <property type="term" value="F:metal ion binding"/>
    <property type="evidence" value="ECO:0007669"/>
    <property type="project" value="UniProtKB-KW"/>
</dbReference>
<comment type="caution">
    <text evidence="10">The sequence shown here is derived from an EMBL/GenBank/DDBJ whole genome shotgun (WGS) entry which is preliminary data.</text>
</comment>
<dbReference type="GO" id="GO:0008240">
    <property type="term" value="F:tripeptidyl-peptidase activity"/>
    <property type="evidence" value="ECO:0007669"/>
    <property type="project" value="TreeGrafter"/>
</dbReference>
<evidence type="ECO:0000259" key="9">
    <source>
        <dbReference type="PROSITE" id="PS51695"/>
    </source>
</evidence>
<evidence type="ECO:0000256" key="5">
    <source>
        <dbReference type="ARBA" id="ARBA00022825"/>
    </source>
</evidence>
<dbReference type="PANTHER" id="PTHR14218">
    <property type="entry name" value="PROTEASE S8 TRIPEPTIDYL PEPTIDASE I CLN2"/>
    <property type="match status" value="1"/>
</dbReference>
<dbReference type="InterPro" id="IPR023828">
    <property type="entry name" value="Peptidase_S8_Ser-AS"/>
</dbReference>
<dbReference type="CDD" id="cd11377">
    <property type="entry name" value="Pro-peptidase_S53"/>
    <property type="match status" value="1"/>
</dbReference>
<evidence type="ECO:0000256" key="3">
    <source>
        <dbReference type="ARBA" id="ARBA00022723"/>
    </source>
</evidence>
<dbReference type="PROSITE" id="PS00138">
    <property type="entry name" value="SUBTILASE_SER"/>
    <property type="match status" value="1"/>
</dbReference>
<keyword evidence="4" id="KW-0378">Hydrolase</keyword>
<keyword evidence="8" id="KW-0732">Signal</keyword>
<dbReference type="SUPFAM" id="SSF52743">
    <property type="entry name" value="Subtilisin-like"/>
    <property type="match status" value="1"/>
</dbReference>
<feature type="chain" id="PRO_5039005274" evidence="8">
    <location>
        <begin position="26"/>
        <end position="558"/>
    </location>
</feature>
<dbReference type="GO" id="GO:0006508">
    <property type="term" value="P:proteolysis"/>
    <property type="evidence" value="ECO:0007669"/>
    <property type="project" value="UniProtKB-KW"/>
</dbReference>
<dbReference type="SUPFAM" id="SSF54897">
    <property type="entry name" value="Protease propeptides/inhibitors"/>
    <property type="match status" value="1"/>
</dbReference>
<feature type="domain" description="Peptidase S53" evidence="9">
    <location>
        <begin position="208"/>
        <end position="558"/>
    </location>
</feature>
<evidence type="ECO:0000256" key="6">
    <source>
        <dbReference type="ARBA" id="ARBA00022837"/>
    </source>
</evidence>
<keyword evidence="7" id="KW-0865">Zymogen</keyword>
<dbReference type="AlphaFoldDB" id="A0A4D4JFP6"/>
<dbReference type="InterPro" id="IPR050819">
    <property type="entry name" value="Tripeptidyl-peptidase_I"/>
</dbReference>
<keyword evidence="11" id="KW-1185">Reference proteome</keyword>
<keyword evidence="5" id="KW-0720">Serine protease</keyword>
<dbReference type="InterPro" id="IPR036852">
    <property type="entry name" value="Peptidase_S8/S53_dom_sf"/>
</dbReference>
<comment type="cofactor">
    <cofactor evidence="1">
        <name>Ca(2+)</name>
        <dbReference type="ChEBI" id="CHEBI:29108"/>
    </cofactor>
</comment>
<dbReference type="CDD" id="cd04056">
    <property type="entry name" value="Peptidases_S53"/>
    <property type="match status" value="1"/>
</dbReference>
<feature type="signal peptide" evidence="8">
    <location>
        <begin position="1"/>
        <end position="25"/>
    </location>
</feature>
<proteinExistence type="predicted"/>
<organism evidence="10 11">
    <name type="scientific">Gandjariella thermophila</name>
    <dbReference type="NCBI Taxonomy" id="1931992"/>
    <lineage>
        <taxon>Bacteria</taxon>
        <taxon>Bacillati</taxon>
        <taxon>Actinomycetota</taxon>
        <taxon>Actinomycetes</taxon>
        <taxon>Pseudonocardiales</taxon>
        <taxon>Pseudonocardiaceae</taxon>
        <taxon>Gandjariella</taxon>
    </lineage>
</organism>
<name>A0A4D4JFP6_9PSEU</name>
<dbReference type="Pfam" id="PF09286">
    <property type="entry name" value="Pro-kuma_activ"/>
    <property type="match status" value="1"/>
</dbReference>
<dbReference type="Gene3D" id="3.40.50.200">
    <property type="entry name" value="Peptidase S8/S53 domain"/>
    <property type="match status" value="1"/>
</dbReference>
<reference evidence="11" key="1">
    <citation type="submission" date="2019-04" db="EMBL/GenBank/DDBJ databases">
        <title>Draft genome sequence of Pseudonocardiaceae bacterium SL3-2-4.</title>
        <authorList>
            <person name="Ningsih F."/>
            <person name="Yokota A."/>
            <person name="Sakai Y."/>
            <person name="Nanatani K."/>
            <person name="Yabe S."/>
            <person name="Oetari A."/>
            <person name="Sjamsuridzal W."/>
        </authorList>
    </citation>
    <scope>NUCLEOTIDE SEQUENCE [LARGE SCALE GENOMIC DNA]</scope>
    <source>
        <strain evidence="11">SL3-2-4</strain>
    </source>
</reference>
<dbReference type="EMBL" id="BJFL01000060">
    <property type="protein sequence ID" value="GDY33820.1"/>
    <property type="molecule type" value="Genomic_DNA"/>
</dbReference>
<dbReference type="Pfam" id="PF00082">
    <property type="entry name" value="Peptidase_S8"/>
    <property type="match status" value="1"/>
</dbReference>
<evidence type="ECO:0000256" key="8">
    <source>
        <dbReference type="SAM" id="SignalP"/>
    </source>
</evidence>
<accession>A0A4D4JFP6</accession>
<dbReference type="InterPro" id="IPR030400">
    <property type="entry name" value="Sedolisin_dom"/>
</dbReference>